<gene>
    <name evidence="2" type="ORF">NDU88_002179</name>
</gene>
<keyword evidence="3" id="KW-1185">Reference proteome</keyword>
<feature type="region of interest" description="Disordered" evidence="1">
    <location>
        <begin position="118"/>
        <end position="147"/>
    </location>
</feature>
<evidence type="ECO:0000313" key="2">
    <source>
        <dbReference type="EMBL" id="KAJ1149369.1"/>
    </source>
</evidence>
<name>A0AAV7R987_PLEWA</name>
<sequence>MLWTCSELKQYWENVLEDTKKITGRNLAATPAVALLGNFIRPQSKKMTSKFIDLALILAKREITMRWKDPRGPRVLKWKDTLIKWTEGEGEALRQELAKGMGSEEGIQQWDTIFDRLKHPTTEPQEQTVSEDELNPEDNDIANRLSE</sequence>
<reference evidence="2" key="1">
    <citation type="journal article" date="2022" name="bioRxiv">
        <title>Sequencing and chromosome-scale assembly of the giantPleurodeles waltlgenome.</title>
        <authorList>
            <person name="Brown T."/>
            <person name="Elewa A."/>
            <person name="Iarovenko S."/>
            <person name="Subramanian E."/>
            <person name="Araus A.J."/>
            <person name="Petzold A."/>
            <person name="Susuki M."/>
            <person name="Suzuki K.-i.T."/>
            <person name="Hayashi T."/>
            <person name="Toyoda A."/>
            <person name="Oliveira C."/>
            <person name="Osipova E."/>
            <person name="Leigh N.D."/>
            <person name="Simon A."/>
            <person name="Yun M.H."/>
        </authorList>
    </citation>
    <scope>NUCLEOTIDE SEQUENCE</scope>
    <source>
        <strain evidence="2">20211129_DDA</strain>
        <tissue evidence="2">Liver</tissue>
    </source>
</reference>
<evidence type="ECO:0000313" key="3">
    <source>
        <dbReference type="Proteomes" id="UP001066276"/>
    </source>
</evidence>
<evidence type="ECO:0000256" key="1">
    <source>
        <dbReference type="SAM" id="MobiDB-lite"/>
    </source>
</evidence>
<feature type="compositionally biased region" description="Acidic residues" evidence="1">
    <location>
        <begin position="129"/>
        <end position="140"/>
    </location>
</feature>
<accession>A0AAV7R987</accession>
<dbReference type="Proteomes" id="UP001066276">
    <property type="component" value="Chromosome 5"/>
</dbReference>
<organism evidence="2 3">
    <name type="scientific">Pleurodeles waltl</name>
    <name type="common">Iberian ribbed newt</name>
    <dbReference type="NCBI Taxonomy" id="8319"/>
    <lineage>
        <taxon>Eukaryota</taxon>
        <taxon>Metazoa</taxon>
        <taxon>Chordata</taxon>
        <taxon>Craniata</taxon>
        <taxon>Vertebrata</taxon>
        <taxon>Euteleostomi</taxon>
        <taxon>Amphibia</taxon>
        <taxon>Batrachia</taxon>
        <taxon>Caudata</taxon>
        <taxon>Salamandroidea</taxon>
        <taxon>Salamandridae</taxon>
        <taxon>Pleurodelinae</taxon>
        <taxon>Pleurodeles</taxon>
    </lineage>
</organism>
<comment type="caution">
    <text evidence="2">The sequence shown here is derived from an EMBL/GenBank/DDBJ whole genome shotgun (WGS) entry which is preliminary data.</text>
</comment>
<proteinExistence type="predicted"/>
<protein>
    <submittedName>
        <fullName evidence="2">Uncharacterized protein</fullName>
    </submittedName>
</protein>
<dbReference type="AlphaFoldDB" id="A0AAV7R987"/>
<dbReference type="EMBL" id="JANPWB010000009">
    <property type="protein sequence ID" value="KAJ1149369.1"/>
    <property type="molecule type" value="Genomic_DNA"/>
</dbReference>